<keyword evidence="3" id="KW-1185">Reference proteome</keyword>
<organism evidence="2 3">
    <name type="scientific">Bremia lactucae</name>
    <name type="common">Lettuce downy mildew</name>
    <dbReference type="NCBI Taxonomy" id="4779"/>
    <lineage>
        <taxon>Eukaryota</taxon>
        <taxon>Sar</taxon>
        <taxon>Stramenopiles</taxon>
        <taxon>Oomycota</taxon>
        <taxon>Peronosporomycetes</taxon>
        <taxon>Peronosporales</taxon>
        <taxon>Peronosporaceae</taxon>
        <taxon>Bremia</taxon>
    </lineage>
</organism>
<gene>
    <name evidence="2" type="ORF">CCR75_009767</name>
</gene>
<dbReference type="Proteomes" id="UP000294530">
    <property type="component" value="Unassembled WGS sequence"/>
</dbReference>
<dbReference type="AlphaFoldDB" id="A0A976IDG9"/>
<keyword evidence="1" id="KW-0732">Signal</keyword>
<feature type="chain" id="PRO_5038021327" evidence="1">
    <location>
        <begin position="22"/>
        <end position="386"/>
    </location>
</feature>
<evidence type="ECO:0000313" key="3">
    <source>
        <dbReference type="Proteomes" id="UP000294530"/>
    </source>
</evidence>
<comment type="caution">
    <text evidence="2">The sequence shown here is derived from an EMBL/GenBank/DDBJ whole genome shotgun (WGS) entry which is preliminary data.</text>
</comment>
<dbReference type="EMBL" id="SHOA02000017">
    <property type="protein sequence ID" value="TDH67877.1"/>
    <property type="molecule type" value="Genomic_DNA"/>
</dbReference>
<name>A0A976IDG9_BRELC</name>
<feature type="signal peptide" evidence="1">
    <location>
        <begin position="1"/>
        <end position="21"/>
    </location>
</feature>
<evidence type="ECO:0000256" key="1">
    <source>
        <dbReference type="SAM" id="SignalP"/>
    </source>
</evidence>
<accession>A0A976IDG9</accession>
<reference evidence="2 3" key="1">
    <citation type="journal article" date="2021" name="Genome Biol.">
        <title>AFLAP: assembly-free linkage analysis pipeline using k-mers from genome sequencing data.</title>
        <authorList>
            <person name="Fletcher K."/>
            <person name="Zhang L."/>
            <person name="Gil J."/>
            <person name="Han R."/>
            <person name="Cavanaugh K."/>
            <person name="Michelmore R."/>
        </authorList>
    </citation>
    <scope>NUCLEOTIDE SEQUENCE [LARGE SCALE GENOMIC DNA]</scope>
    <source>
        <strain evidence="2 3">SF5</strain>
    </source>
</reference>
<sequence length="386" mass="44376">MRSHVFMKLLINAIGAYSVLSLSNKRLLGPEDGALFRSVADNEASGTVHASGDVFATSPFESNATTTDERTTLSIESLAFSFHEFWKSYEGDLKLYRRLQHWLVSTDFYTQLSKQNHVEDMKVFYDFFLQHLKAPDKVAEMISHLLKVISQQNTKNIMVQVLLRMISIADAKDHAIIVIIENLDAFLRTLHQIDLALPVRSNLLIHLLPSVTKWMPARFQPLPSDFFETAVLEYNILYYVKQYIMTEDELNQWFIDAYNIVAIQDTVKKLQAAYARDDRNSFLLLERMHSTTYLTLLSNGNVNSLDPPSLLQWLRYCNIYLPSLSSSKRGLEVEANVLTKVETVVNEISLNVPANLYSSLERIIDMKSFISKTTDLAYRKRRFIVE</sequence>
<protein>
    <submittedName>
        <fullName evidence="2">Uncharacterized protein</fullName>
    </submittedName>
</protein>
<dbReference type="RefSeq" id="XP_067817376.1">
    <property type="nucleotide sequence ID" value="XM_067967805.1"/>
</dbReference>
<proteinExistence type="predicted"/>
<dbReference type="KEGG" id="blac:94353476"/>
<dbReference type="GeneID" id="94353476"/>
<evidence type="ECO:0000313" key="2">
    <source>
        <dbReference type="EMBL" id="TDH67877.1"/>
    </source>
</evidence>